<evidence type="ECO:0000256" key="1">
    <source>
        <dbReference type="ARBA" id="ARBA00007727"/>
    </source>
</evidence>
<organism evidence="5 6">
    <name type="scientific">Hibiscus syriacus</name>
    <name type="common">Rose of Sharon</name>
    <dbReference type="NCBI Taxonomy" id="106335"/>
    <lineage>
        <taxon>Eukaryota</taxon>
        <taxon>Viridiplantae</taxon>
        <taxon>Streptophyta</taxon>
        <taxon>Embryophyta</taxon>
        <taxon>Tracheophyta</taxon>
        <taxon>Spermatophyta</taxon>
        <taxon>Magnoliopsida</taxon>
        <taxon>eudicotyledons</taxon>
        <taxon>Gunneridae</taxon>
        <taxon>Pentapetalae</taxon>
        <taxon>rosids</taxon>
        <taxon>malvids</taxon>
        <taxon>Malvales</taxon>
        <taxon>Malvaceae</taxon>
        <taxon>Malvoideae</taxon>
        <taxon>Hibiscus</taxon>
    </lineage>
</organism>
<dbReference type="Proteomes" id="UP000436088">
    <property type="component" value="Unassembled WGS sequence"/>
</dbReference>
<keyword evidence="6" id="KW-1185">Reference proteome</keyword>
<evidence type="ECO:0000313" key="5">
    <source>
        <dbReference type="EMBL" id="KAE8722047.1"/>
    </source>
</evidence>
<keyword evidence="3" id="KW-1133">Transmembrane helix</keyword>
<reference evidence="5" key="1">
    <citation type="submission" date="2019-09" db="EMBL/GenBank/DDBJ databases">
        <title>Draft genome information of white flower Hibiscus syriacus.</title>
        <authorList>
            <person name="Kim Y.-M."/>
        </authorList>
    </citation>
    <scope>NUCLEOTIDE SEQUENCE [LARGE SCALE GENOMIC DNA]</scope>
    <source>
        <strain evidence="5">YM2019G1</strain>
    </source>
</reference>
<accession>A0A6A3C181</accession>
<feature type="compositionally biased region" description="Basic and acidic residues" evidence="2">
    <location>
        <begin position="59"/>
        <end position="70"/>
    </location>
</feature>
<gene>
    <name evidence="5" type="ORF">F3Y22_tig00014444pilonHSYRG00134</name>
</gene>
<dbReference type="Pfam" id="PF13839">
    <property type="entry name" value="PC-Esterase"/>
    <property type="match status" value="1"/>
</dbReference>
<name>A0A6A3C181_HIBSY</name>
<dbReference type="EMBL" id="VEPZ02000575">
    <property type="protein sequence ID" value="KAE8722047.1"/>
    <property type="molecule type" value="Genomic_DNA"/>
</dbReference>
<evidence type="ECO:0000313" key="6">
    <source>
        <dbReference type="Proteomes" id="UP000436088"/>
    </source>
</evidence>
<evidence type="ECO:0000256" key="3">
    <source>
        <dbReference type="SAM" id="Phobius"/>
    </source>
</evidence>
<feature type="domain" description="Trichome birefringence-like C-terminal" evidence="4">
    <location>
        <begin position="104"/>
        <end position="303"/>
    </location>
</feature>
<proteinExistence type="inferred from homology"/>
<feature type="region of interest" description="Disordered" evidence="2">
    <location>
        <begin position="44"/>
        <end position="70"/>
    </location>
</feature>
<comment type="similarity">
    <text evidence="1">Belongs to the PC-esterase family. TBL subfamily.</text>
</comment>
<comment type="caution">
    <text evidence="5">The sequence shown here is derived from an EMBL/GenBank/DDBJ whole genome shotgun (WGS) entry which is preliminary data.</text>
</comment>
<feature type="transmembrane region" description="Helical" evidence="3">
    <location>
        <begin position="12"/>
        <end position="32"/>
    </location>
</feature>
<dbReference type="GO" id="GO:0005794">
    <property type="term" value="C:Golgi apparatus"/>
    <property type="evidence" value="ECO:0007669"/>
    <property type="project" value="TreeGrafter"/>
</dbReference>
<dbReference type="PANTHER" id="PTHR32285">
    <property type="entry name" value="PROTEIN TRICHOME BIREFRINGENCE-LIKE 9-RELATED"/>
    <property type="match status" value="1"/>
</dbReference>
<dbReference type="PANTHER" id="PTHR32285:SF157">
    <property type="entry name" value="PROTEIN TRICHOME BIREFRINGENCE-LIKE 30"/>
    <property type="match status" value="1"/>
</dbReference>
<dbReference type="AlphaFoldDB" id="A0A6A3C181"/>
<dbReference type="GO" id="GO:0016413">
    <property type="term" value="F:O-acetyltransferase activity"/>
    <property type="evidence" value="ECO:0007669"/>
    <property type="project" value="InterPro"/>
</dbReference>
<feature type="compositionally biased region" description="Polar residues" evidence="2">
    <location>
        <begin position="45"/>
        <end position="57"/>
    </location>
</feature>
<keyword evidence="3" id="KW-0812">Transmembrane</keyword>
<dbReference type="InterPro" id="IPR026057">
    <property type="entry name" value="TBL_C"/>
</dbReference>
<protein>
    <submittedName>
        <fullName evidence="5">Protein ESKIMO 1</fullName>
    </submittedName>
</protein>
<dbReference type="InterPro" id="IPR029962">
    <property type="entry name" value="TBL"/>
</dbReference>
<evidence type="ECO:0000259" key="4">
    <source>
        <dbReference type="Pfam" id="PF13839"/>
    </source>
</evidence>
<keyword evidence="3" id="KW-0472">Membrane</keyword>
<evidence type="ECO:0000256" key="2">
    <source>
        <dbReference type="SAM" id="MobiDB-lite"/>
    </source>
</evidence>
<sequence length="309" mass="35481">MKPFHKTQSNYFPVVSILVFASFFGFFCYNQYAETIPFPDFKQQEPFQESSNSTNIRLQEAKKDDNGDSERIISPLEECDIFTGEWVFDNGSSHPLYKEQDYPPSMRDGTAVPLLKLESISKKGENWKNVDYLIFNTYIWWRRRSFDDGATGYVDVDQNIAYEVALKSWAKWVEENVDPNQTSVFFSSMSPMHNKGSDWNNTNAIKCSNETTPILNMSTFDVGTNPKLFVTAVNAIQSMKVPVRFLNITRLSEYRKVGHTSIYAASGGKLLTREQKADPARYADCLHWCLPGLPDTWNELLYTLIINKT</sequence>